<keyword evidence="4 6" id="KW-1133">Transmembrane helix</keyword>
<feature type="transmembrane region" description="Helical" evidence="6">
    <location>
        <begin position="365"/>
        <end position="390"/>
    </location>
</feature>
<evidence type="ECO:0000256" key="5">
    <source>
        <dbReference type="ARBA" id="ARBA00023136"/>
    </source>
</evidence>
<keyword evidence="3 6" id="KW-0812">Transmembrane</keyword>
<feature type="transmembrane region" description="Helical" evidence="6">
    <location>
        <begin position="220"/>
        <end position="240"/>
    </location>
</feature>
<keyword evidence="2" id="KW-1003">Cell membrane</keyword>
<evidence type="ECO:0000313" key="9">
    <source>
        <dbReference type="Proteomes" id="UP000613840"/>
    </source>
</evidence>
<feature type="transmembrane region" description="Helical" evidence="6">
    <location>
        <begin position="285"/>
        <end position="313"/>
    </location>
</feature>
<feature type="transmembrane region" description="Helical" evidence="6">
    <location>
        <begin position="640"/>
        <end position="663"/>
    </location>
</feature>
<feature type="transmembrane region" description="Helical" evidence="6">
    <location>
        <begin position="319"/>
        <end position="344"/>
    </location>
</feature>
<gene>
    <name evidence="8" type="ORF">GCM10011575_25450</name>
</gene>
<name>A0A917SC01_9ACTN</name>
<dbReference type="InterPro" id="IPR000731">
    <property type="entry name" value="SSD"/>
</dbReference>
<feature type="domain" description="SSD" evidence="7">
    <location>
        <begin position="225"/>
        <end position="342"/>
    </location>
</feature>
<dbReference type="EMBL" id="BMMZ01000005">
    <property type="protein sequence ID" value="GGL65933.1"/>
    <property type="molecule type" value="Genomic_DNA"/>
</dbReference>
<feature type="transmembrane region" description="Helical" evidence="6">
    <location>
        <begin position="562"/>
        <end position="583"/>
    </location>
</feature>
<evidence type="ECO:0000256" key="2">
    <source>
        <dbReference type="ARBA" id="ARBA00022475"/>
    </source>
</evidence>
<keyword evidence="9" id="KW-1185">Reference proteome</keyword>
<reference evidence="8" key="1">
    <citation type="journal article" date="2014" name="Int. J. Syst. Evol. Microbiol.">
        <title>Complete genome sequence of Corynebacterium casei LMG S-19264T (=DSM 44701T), isolated from a smear-ripened cheese.</title>
        <authorList>
            <consortium name="US DOE Joint Genome Institute (JGI-PGF)"/>
            <person name="Walter F."/>
            <person name="Albersmeier A."/>
            <person name="Kalinowski J."/>
            <person name="Ruckert C."/>
        </authorList>
    </citation>
    <scope>NUCLEOTIDE SEQUENCE</scope>
    <source>
        <strain evidence="8">CGMCC 4.7306</strain>
    </source>
</reference>
<reference evidence="8" key="2">
    <citation type="submission" date="2020-09" db="EMBL/GenBank/DDBJ databases">
        <authorList>
            <person name="Sun Q."/>
            <person name="Zhou Y."/>
        </authorList>
    </citation>
    <scope>NUCLEOTIDE SEQUENCE</scope>
    <source>
        <strain evidence="8">CGMCC 4.7306</strain>
    </source>
</reference>
<evidence type="ECO:0000256" key="1">
    <source>
        <dbReference type="ARBA" id="ARBA00004651"/>
    </source>
</evidence>
<dbReference type="Gene3D" id="1.20.1640.10">
    <property type="entry name" value="Multidrug efflux transporter AcrB transmembrane domain"/>
    <property type="match status" value="2"/>
</dbReference>
<feature type="transmembrane region" description="Helical" evidence="6">
    <location>
        <begin position="675"/>
        <end position="700"/>
    </location>
</feature>
<evidence type="ECO:0000256" key="3">
    <source>
        <dbReference type="ARBA" id="ARBA00022692"/>
    </source>
</evidence>
<dbReference type="Proteomes" id="UP000613840">
    <property type="component" value="Unassembled WGS sequence"/>
</dbReference>
<keyword evidence="5 6" id="KW-0472">Membrane</keyword>
<organism evidence="8 9">
    <name type="scientific">Microlunatus endophyticus</name>
    <dbReference type="NCBI Taxonomy" id="1716077"/>
    <lineage>
        <taxon>Bacteria</taxon>
        <taxon>Bacillati</taxon>
        <taxon>Actinomycetota</taxon>
        <taxon>Actinomycetes</taxon>
        <taxon>Propionibacteriales</taxon>
        <taxon>Propionibacteriaceae</taxon>
        <taxon>Microlunatus</taxon>
    </lineage>
</organism>
<dbReference type="PANTHER" id="PTHR33406">
    <property type="entry name" value="MEMBRANE PROTEIN MJ1562-RELATED"/>
    <property type="match status" value="1"/>
</dbReference>
<feature type="transmembrane region" description="Helical" evidence="6">
    <location>
        <begin position="530"/>
        <end position="550"/>
    </location>
</feature>
<dbReference type="InterPro" id="IPR004869">
    <property type="entry name" value="MMPL_dom"/>
</dbReference>
<dbReference type="PROSITE" id="PS50156">
    <property type="entry name" value="SSD"/>
    <property type="match status" value="1"/>
</dbReference>
<dbReference type="InterPro" id="IPR050545">
    <property type="entry name" value="Mycobact_MmpL"/>
</dbReference>
<dbReference type="PANTHER" id="PTHR33406:SF13">
    <property type="entry name" value="MEMBRANE PROTEIN YDFJ"/>
    <property type="match status" value="1"/>
</dbReference>
<feature type="transmembrane region" description="Helical" evidence="6">
    <location>
        <begin position="246"/>
        <end position="264"/>
    </location>
</feature>
<accession>A0A917SC01</accession>
<evidence type="ECO:0000256" key="6">
    <source>
        <dbReference type="SAM" id="Phobius"/>
    </source>
</evidence>
<evidence type="ECO:0000313" key="8">
    <source>
        <dbReference type="EMBL" id="GGL65933.1"/>
    </source>
</evidence>
<dbReference type="Pfam" id="PF03176">
    <property type="entry name" value="MMPL"/>
    <property type="match status" value="2"/>
</dbReference>
<evidence type="ECO:0000259" key="7">
    <source>
        <dbReference type="PROSITE" id="PS50156"/>
    </source>
</evidence>
<dbReference type="GO" id="GO:0005886">
    <property type="term" value="C:plasma membrane"/>
    <property type="evidence" value="ECO:0007669"/>
    <property type="project" value="UniProtKB-SubCell"/>
</dbReference>
<proteinExistence type="predicted"/>
<dbReference type="SUPFAM" id="SSF82866">
    <property type="entry name" value="Multidrug efflux transporter AcrB transmembrane domain"/>
    <property type="match status" value="2"/>
</dbReference>
<protein>
    <submittedName>
        <fullName evidence="8">RND transporter</fullName>
    </submittedName>
</protein>
<feature type="transmembrane region" description="Helical" evidence="6">
    <location>
        <begin position="595"/>
        <end position="619"/>
    </location>
</feature>
<dbReference type="AlphaFoldDB" id="A0A917SC01"/>
<comment type="subcellular location">
    <subcellularLocation>
        <location evidence="1">Cell membrane</location>
        <topology evidence="1">Multi-pass membrane protein</topology>
    </subcellularLocation>
</comment>
<feature type="transmembrane region" description="Helical" evidence="6">
    <location>
        <begin position="27"/>
        <end position="48"/>
    </location>
</feature>
<sequence length="924" mass="96296">MCIRIQYCIGVSSFLYRLGRAAFQHRIRVLLIWFAVLVVAGLGALGLGKSFDNSFSLPGTSSQQALDQLNRTFPQVSGTSAQVIFVAPDGGSVRDHAERAAIDAAVKAYGKVGQVDTVSSPFDKMIDGAIAPQDRAALISIQLDAGQGSVTSGTLDKITSITDDLRKAVPGSQASAGGEAFSATGVTISATEVVGVVIALVVLTITLGSFVAAGMPLLNAILGVMITMAGIVASTGLAKVNSSTPMLALMLGLAVGIDYALFIVSRHRDQLRDGMDPRESVARSVATAGSAVVFAGLTVMIALAGLAVARIPFLTTMGIAAAVGVAIAVCIALTLLPAMLGFFGDRLRPRQKKAAKPQRNRFFGGWVKVATKWPLVTILVIVAGLGALALPARGLELALPDNGSAPAGSPARVNYDLVAKYFGAGHNAPLIVTADIVTSDDPLGVMADLKNQIKALPGVASVPLATPNADADTGIVQVVPVDAGTSPQTKELVQRIRDLGPAFEREHGTAIAVTGSTAIQIDVSDQLGHALLPFGILVVGLSMVLLTMVFRSIVVPIKATVGYLLSVGASFGMVTLVFQHGFLSGPLNVDQQGPVLSFLPIILMGILFGLAMDYEVFLVSRMREDFVHNGNDAKAAIRSGFISSSRVVTAAAVIMFSVFAAFIPEGDSTIKSVAVGLATGVFVDAFIVRMTLVPAVLALLGKHAWQLPDWIDRRLPSFDVEGEGLLHMVQLRDWPEANSTALVHAEGLTLSIGHGARSRLIFGATQVSLQPGEVLLVDGDPVAASRLLWVLSGRMKATGGHVKTAGLVLPEEAGAVRRRTRLVDLAASSLSTPNDRVRAIVAARDSDARVIMIEHLDRLSTGPETAALVDLLHSAAASGRGVLLAAADASAVDGLLPARYLHLHLPAVREAAGQPIRQPVAVGS</sequence>
<comment type="caution">
    <text evidence="8">The sequence shown here is derived from an EMBL/GenBank/DDBJ whole genome shotgun (WGS) entry which is preliminary data.</text>
</comment>
<evidence type="ECO:0000256" key="4">
    <source>
        <dbReference type="ARBA" id="ARBA00022989"/>
    </source>
</evidence>